<feature type="signal peptide" evidence="1">
    <location>
        <begin position="1"/>
        <end position="18"/>
    </location>
</feature>
<feature type="chain" id="PRO_5010870109" evidence="1">
    <location>
        <begin position="19"/>
        <end position="103"/>
    </location>
</feature>
<protein>
    <submittedName>
        <fullName evidence="2">Uncharacterized protein</fullName>
    </submittedName>
</protein>
<organism evidence="2 3">
    <name type="scientific">Zymoseptoria tritici (strain ST99CH_3D7)</name>
    <dbReference type="NCBI Taxonomy" id="1276538"/>
    <lineage>
        <taxon>Eukaryota</taxon>
        <taxon>Fungi</taxon>
        <taxon>Dikarya</taxon>
        <taxon>Ascomycota</taxon>
        <taxon>Pezizomycotina</taxon>
        <taxon>Dothideomycetes</taxon>
        <taxon>Dothideomycetidae</taxon>
        <taxon>Mycosphaerellales</taxon>
        <taxon>Mycosphaerellaceae</taxon>
        <taxon>Zymoseptoria</taxon>
    </lineage>
</organism>
<evidence type="ECO:0000256" key="1">
    <source>
        <dbReference type="SAM" id="SignalP"/>
    </source>
</evidence>
<dbReference type="AlphaFoldDB" id="A0A1X7RL17"/>
<name>A0A1X7RL17_ZYMT9</name>
<reference evidence="2 3" key="1">
    <citation type="submission" date="2016-06" db="EMBL/GenBank/DDBJ databases">
        <authorList>
            <person name="Kjaerup R.B."/>
            <person name="Dalgaard T.S."/>
            <person name="Juul-Madsen H.R."/>
        </authorList>
    </citation>
    <scope>NUCLEOTIDE SEQUENCE [LARGE SCALE GENOMIC DNA]</scope>
</reference>
<sequence>MKLHIFALLAVFSAVAIADDGGSNNNDRNCEVVGASCRFYGCCKDGACKPDRRGDDGICQLRCEYGGHACDGNILVCKKEINAYGNVVGQCIDLPKPTAAARP</sequence>
<proteinExistence type="predicted"/>
<dbReference type="Proteomes" id="UP000215127">
    <property type="component" value="Chromosome 2"/>
</dbReference>
<gene>
    <name evidence="2" type="ORF">ZT3D7_G3283</name>
</gene>
<dbReference type="EMBL" id="LT853693">
    <property type="protein sequence ID" value="SMQ48134.1"/>
    <property type="molecule type" value="Genomic_DNA"/>
</dbReference>
<evidence type="ECO:0000313" key="2">
    <source>
        <dbReference type="EMBL" id="SMQ48134.1"/>
    </source>
</evidence>
<keyword evidence="1" id="KW-0732">Signal</keyword>
<accession>A0A1X7RL17</accession>
<keyword evidence="3" id="KW-1185">Reference proteome</keyword>
<evidence type="ECO:0000313" key="3">
    <source>
        <dbReference type="Proteomes" id="UP000215127"/>
    </source>
</evidence>